<evidence type="ECO:0000313" key="2">
    <source>
        <dbReference type="EMBL" id="KRL58167.1"/>
    </source>
</evidence>
<feature type="compositionally biased region" description="Low complexity" evidence="1">
    <location>
        <begin position="64"/>
        <end position="117"/>
    </location>
</feature>
<evidence type="ECO:0000313" key="3">
    <source>
        <dbReference type="Proteomes" id="UP000051697"/>
    </source>
</evidence>
<gene>
    <name evidence="2" type="ORF">FC70_GL000055</name>
</gene>
<dbReference type="AlphaFoldDB" id="A0A0R1RMJ7"/>
<dbReference type="EMBL" id="AZFE01000001">
    <property type="protein sequence ID" value="KRL58167.1"/>
    <property type="molecule type" value="Genomic_DNA"/>
</dbReference>
<reference evidence="2 3" key="1">
    <citation type="journal article" date="2015" name="Genome Announc.">
        <title>Expanding the biotechnology potential of lactobacilli through comparative genomics of 213 strains and associated genera.</title>
        <authorList>
            <person name="Sun Z."/>
            <person name="Harris H.M."/>
            <person name="McCann A."/>
            <person name="Guo C."/>
            <person name="Argimon S."/>
            <person name="Zhang W."/>
            <person name="Yang X."/>
            <person name="Jeffery I.B."/>
            <person name="Cooney J.C."/>
            <person name="Kagawa T.F."/>
            <person name="Liu W."/>
            <person name="Song Y."/>
            <person name="Salvetti E."/>
            <person name="Wrobel A."/>
            <person name="Rasinkangas P."/>
            <person name="Parkhill J."/>
            <person name="Rea M.C."/>
            <person name="O'Sullivan O."/>
            <person name="Ritari J."/>
            <person name="Douillard F.P."/>
            <person name="Paul Ross R."/>
            <person name="Yang R."/>
            <person name="Briner A.E."/>
            <person name="Felis G.E."/>
            <person name="de Vos W.M."/>
            <person name="Barrangou R."/>
            <person name="Klaenhammer T.R."/>
            <person name="Caufield P.W."/>
            <person name="Cui Y."/>
            <person name="Zhang H."/>
            <person name="O'Toole P.W."/>
        </authorList>
    </citation>
    <scope>NUCLEOTIDE SEQUENCE [LARGE SCALE GENOMIC DNA]</scope>
    <source>
        <strain evidence="2 3">DSM 15707</strain>
    </source>
</reference>
<dbReference type="PATRIC" id="fig|1423778.4.peg.64"/>
<feature type="compositionally biased region" description="Low complexity" evidence="1">
    <location>
        <begin position="34"/>
        <end position="56"/>
    </location>
</feature>
<organism evidence="2 3">
    <name type="scientific">Paucilactobacillus oligofermentans DSM 15707 = LMG 22743</name>
    <dbReference type="NCBI Taxonomy" id="1423778"/>
    <lineage>
        <taxon>Bacteria</taxon>
        <taxon>Bacillati</taxon>
        <taxon>Bacillota</taxon>
        <taxon>Bacilli</taxon>
        <taxon>Lactobacillales</taxon>
        <taxon>Lactobacillaceae</taxon>
        <taxon>Paucilactobacillus</taxon>
    </lineage>
</organism>
<accession>A0A0R1RMJ7</accession>
<proteinExistence type="predicted"/>
<evidence type="ECO:0000256" key="1">
    <source>
        <dbReference type="SAM" id="MobiDB-lite"/>
    </source>
</evidence>
<name>A0A0R1RMJ7_9LACO</name>
<feature type="region of interest" description="Disordered" evidence="1">
    <location>
        <begin position="34"/>
        <end position="117"/>
    </location>
</feature>
<comment type="caution">
    <text evidence="2">The sequence shown here is derived from an EMBL/GenBank/DDBJ whole genome shotgun (WGS) entry which is preliminary data.</text>
</comment>
<dbReference type="STRING" id="1423778.FC70_GL000055"/>
<dbReference type="Proteomes" id="UP000051697">
    <property type="component" value="Unassembled WGS sequence"/>
</dbReference>
<sequence>MEEEQIMKKRMILKKLGLTIGGLVLALSLTGCSTNSSVKSSSDNSSKSATSSSVVAKKADKKASSQASSTSVAATSSTKNDDTTAATSTSQSSSSQVATTTPVTSSESSSNSTSEVVPTNKMTVISNFAKAAGYYGSTNYSFMVTSESGSDYTIEVRAIDGDSQVQSLVGIFDYNISTNTYTPKY</sequence>
<keyword evidence="3" id="KW-1185">Reference proteome</keyword>
<protein>
    <submittedName>
        <fullName evidence="2">Uncharacterized protein</fullName>
    </submittedName>
</protein>